<dbReference type="AlphaFoldDB" id="A0A6J4VPH2"/>
<name>A0A6J4VPH2_9BACT</name>
<reference evidence="2" key="1">
    <citation type="submission" date="2020-02" db="EMBL/GenBank/DDBJ databases">
        <authorList>
            <person name="Meier V. D."/>
        </authorList>
    </citation>
    <scope>NUCLEOTIDE SEQUENCE</scope>
    <source>
        <strain evidence="2">AVDCRST_MAG18</strain>
    </source>
</reference>
<feature type="non-terminal residue" evidence="2">
    <location>
        <position position="77"/>
    </location>
</feature>
<feature type="region of interest" description="Disordered" evidence="1">
    <location>
        <begin position="27"/>
        <end position="77"/>
    </location>
</feature>
<dbReference type="EMBL" id="CADCWN010000242">
    <property type="protein sequence ID" value="CAA9581471.1"/>
    <property type="molecule type" value="Genomic_DNA"/>
</dbReference>
<gene>
    <name evidence="2" type="ORF">AVDCRST_MAG18-3195</name>
</gene>
<protein>
    <submittedName>
        <fullName evidence="2">Uncharacterized protein</fullName>
    </submittedName>
</protein>
<organism evidence="2">
    <name type="scientific">uncultured Thermomicrobiales bacterium</name>
    <dbReference type="NCBI Taxonomy" id="1645740"/>
    <lineage>
        <taxon>Bacteria</taxon>
        <taxon>Pseudomonadati</taxon>
        <taxon>Thermomicrobiota</taxon>
        <taxon>Thermomicrobia</taxon>
        <taxon>Thermomicrobiales</taxon>
        <taxon>environmental samples</taxon>
    </lineage>
</organism>
<evidence type="ECO:0000313" key="2">
    <source>
        <dbReference type="EMBL" id="CAA9581471.1"/>
    </source>
</evidence>
<evidence type="ECO:0000256" key="1">
    <source>
        <dbReference type="SAM" id="MobiDB-lite"/>
    </source>
</evidence>
<sequence length="77" mass="8256">AARTLHGRYCPTPQVAPLRQRPVACRAPRGRHRAALPRLRAQGAPVAPGSGKAPETVHQSRRTRAGHGRNPDHASGM</sequence>
<accession>A0A6J4VPH2</accession>
<feature type="non-terminal residue" evidence="2">
    <location>
        <position position="1"/>
    </location>
</feature>
<proteinExistence type="predicted"/>